<dbReference type="CDD" id="cd00201">
    <property type="entry name" value="WW"/>
    <property type="match status" value="2"/>
</dbReference>
<evidence type="ECO:0000313" key="6">
    <source>
        <dbReference type="RefSeq" id="XP_048319029.1"/>
    </source>
</evidence>
<feature type="region of interest" description="Disordered" evidence="2">
    <location>
        <begin position="945"/>
        <end position="982"/>
    </location>
</feature>
<evidence type="ECO:0000256" key="1">
    <source>
        <dbReference type="ARBA" id="ARBA00022737"/>
    </source>
</evidence>
<dbReference type="InterPro" id="IPR045148">
    <property type="entry name" value="TCRG1-like"/>
</dbReference>
<accession>A0ABM3I250</accession>
<dbReference type="SMART" id="SM00456">
    <property type="entry name" value="WW"/>
    <property type="match status" value="2"/>
</dbReference>
<sequence>MASPAWLPLEVSPSPAASQSPPSPTGGTPSTSKSSTATANDSMQESFQMKNPNGSSYVAPVPSFFQQPPSSSGIKSGAPVSSVVLQPPIPGSSSSAAPAFSYNISQTGFAFPSGQHLQSSMNVLAAVAPGSGNVSSASTISQSVSLLAHGPSSSAATTMAPNLVPTTSWVPTGLPFGIAPGTPRTPGTPGPPGMLQPAQISSNRAVASVAADSSSMVQRPGMPTGPVPLNSSIQPQIGASYPSLPALAGHPQGLWLQPPQMGGMPRQPVVPYSAAFPGPLPLMAHGMHLPSVPVPDPQPPGVTPVENSGSIPVSSTASSLQLVGPSGMHTLVHKSAGDRTKVNDVGVQDRAAINEQLDAWTAHKTDTGVVYYYNALTGESTYAKPADFKGEPDKVSVQPIPVSMVNLPGTDWVLVTTSDGKKYYCNNKTKVSSWQIPNEVTELKKKPDGEVSKEHLMSVPNTSVVMEKGSTTISLSTPAINTGGRDAIALRSSGVQPSSSALDLIKKKLQDSGAPVVSSPVPAPSGMTGSESNGSKAVEATTKGQQSENSKDKLKDANGDGNFSDSSSDSEDADSGPTKEECIVQFKEMLKERGVAPFSKWEKELPKIVFDPRFKAIPSYSARRSLFEHYVKTRVEEERKEKRAAQKAAIEGFKQLLDEASEEIDHETDYQTFRKKWGNDPRFMALDRKDRENLLNERVLPLKRAAEEKAQAIRAAAASGFKSMLREKGDITVNSRWSRVKDSLRNDPRYKSVKHEDREVLFNEYLADLRATEEEAEREAKLKRQEQDKLKERERELRKRKEREEQEMERVRVKVRRKEAIASFQALLVETIKDPQASWTESKTKLEKDPQGRAANPDLDSLEMEKLFREHIKMLHERCAREFKTLLAEVLTADAAAQETEDGKTVLNSWSTAKRLLKRDPRYNKMPRKDREALWRRHAEEMLRKQKSELERKEDKKIDAKSRSTIESGRFPSGLRGTHEWR</sequence>
<feature type="compositionally biased region" description="Basic and acidic residues" evidence="2">
    <location>
        <begin position="842"/>
        <end position="851"/>
    </location>
</feature>
<evidence type="ECO:0000313" key="5">
    <source>
        <dbReference type="Proteomes" id="UP001652623"/>
    </source>
</evidence>
<feature type="region of interest" description="Disordered" evidence="2">
    <location>
        <begin position="1"/>
        <end position="62"/>
    </location>
</feature>
<feature type="compositionally biased region" description="Low complexity" evidence="2">
    <location>
        <begin position="512"/>
        <end position="526"/>
    </location>
</feature>
<dbReference type="Pfam" id="PF01846">
    <property type="entry name" value="FF"/>
    <property type="match status" value="5"/>
</dbReference>
<feature type="domain" description="WW" evidence="3">
    <location>
        <begin position="354"/>
        <end position="387"/>
    </location>
</feature>
<gene>
    <name evidence="6" type="primary">LOC107429542</name>
</gene>
<dbReference type="SUPFAM" id="SSF81698">
    <property type="entry name" value="FF domain"/>
    <property type="match status" value="5"/>
</dbReference>
<evidence type="ECO:0000256" key="2">
    <source>
        <dbReference type="SAM" id="MobiDB-lite"/>
    </source>
</evidence>
<dbReference type="SUPFAM" id="SSF51045">
    <property type="entry name" value="WW domain"/>
    <property type="match status" value="2"/>
</dbReference>
<dbReference type="PROSITE" id="PS01159">
    <property type="entry name" value="WW_DOMAIN_1"/>
    <property type="match status" value="2"/>
</dbReference>
<feature type="domain" description="FF" evidence="4">
    <location>
        <begin position="714"/>
        <end position="768"/>
    </location>
</feature>
<feature type="compositionally biased region" description="Basic and acidic residues" evidence="2">
    <location>
        <begin position="945"/>
        <end position="964"/>
    </location>
</feature>
<evidence type="ECO:0000259" key="4">
    <source>
        <dbReference type="PROSITE" id="PS51676"/>
    </source>
</evidence>
<feature type="domain" description="WW" evidence="3">
    <location>
        <begin position="412"/>
        <end position="439"/>
    </location>
</feature>
<feature type="region of interest" description="Disordered" evidence="2">
    <location>
        <begin position="780"/>
        <end position="804"/>
    </location>
</feature>
<dbReference type="Gene3D" id="1.10.10.440">
    <property type="entry name" value="FF domain"/>
    <property type="match status" value="5"/>
</dbReference>
<feature type="region of interest" description="Disordered" evidence="2">
    <location>
        <begin position="511"/>
        <end position="578"/>
    </location>
</feature>
<feature type="compositionally biased region" description="Low complexity" evidence="2">
    <location>
        <begin position="12"/>
        <end position="39"/>
    </location>
</feature>
<feature type="compositionally biased region" description="Polar residues" evidence="2">
    <location>
        <begin position="40"/>
        <end position="56"/>
    </location>
</feature>
<keyword evidence="5" id="KW-1185">Reference proteome</keyword>
<reference evidence="6" key="1">
    <citation type="submission" date="2025-08" db="UniProtKB">
        <authorList>
            <consortium name="RefSeq"/>
        </authorList>
    </citation>
    <scope>IDENTIFICATION</scope>
    <source>
        <tissue evidence="6">Seedling</tissue>
    </source>
</reference>
<feature type="domain" description="FF" evidence="4">
    <location>
        <begin position="579"/>
        <end position="633"/>
    </location>
</feature>
<dbReference type="InterPro" id="IPR036517">
    <property type="entry name" value="FF_domain_sf"/>
</dbReference>
<protein>
    <submittedName>
        <fullName evidence="6">Pre-mRNA-processing protein 40C isoform X1</fullName>
    </submittedName>
</protein>
<dbReference type="PANTHER" id="PTHR15377">
    <property type="entry name" value="TRANSCRIPTION ELONGATION REGULATOR 1"/>
    <property type="match status" value="1"/>
</dbReference>
<dbReference type="RefSeq" id="XP_048319029.1">
    <property type="nucleotide sequence ID" value="XM_048463072.2"/>
</dbReference>
<name>A0ABM3I250_ZIZJJ</name>
<organism evidence="5 6">
    <name type="scientific">Ziziphus jujuba</name>
    <name type="common">Chinese jujube</name>
    <name type="synonym">Ziziphus sativa</name>
    <dbReference type="NCBI Taxonomy" id="326968"/>
    <lineage>
        <taxon>Eukaryota</taxon>
        <taxon>Viridiplantae</taxon>
        <taxon>Streptophyta</taxon>
        <taxon>Embryophyta</taxon>
        <taxon>Tracheophyta</taxon>
        <taxon>Spermatophyta</taxon>
        <taxon>Magnoliopsida</taxon>
        <taxon>eudicotyledons</taxon>
        <taxon>Gunneridae</taxon>
        <taxon>Pentapetalae</taxon>
        <taxon>rosids</taxon>
        <taxon>fabids</taxon>
        <taxon>Rosales</taxon>
        <taxon>Rhamnaceae</taxon>
        <taxon>Paliureae</taxon>
        <taxon>Ziziphus</taxon>
    </lineage>
</organism>
<dbReference type="Pfam" id="PF00397">
    <property type="entry name" value="WW"/>
    <property type="match status" value="2"/>
</dbReference>
<dbReference type="PROSITE" id="PS51676">
    <property type="entry name" value="FF"/>
    <property type="match status" value="4"/>
</dbReference>
<feature type="domain" description="FF" evidence="4">
    <location>
        <begin position="817"/>
        <end position="874"/>
    </location>
</feature>
<dbReference type="InterPro" id="IPR036020">
    <property type="entry name" value="WW_dom_sf"/>
</dbReference>
<dbReference type="InterPro" id="IPR001202">
    <property type="entry name" value="WW_dom"/>
</dbReference>
<dbReference type="PROSITE" id="PS50020">
    <property type="entry name" value="WW_DOMAIN_2"/>
    <property type="match status" value="2"/>
</dbReference>
<dbReference type="Proteomes" id="UP001652623">
    <property type="component" value="Chromosome 12"/>
</dbReference>
<feature type="region of interest" description="Disordered" evidence="2">
    <location>
        <begin position="838"/>
        <end position="857"/>
    </location>
</feature>
<proteinExistence type="predicted"/>
<dbReference type="GeneID" id="107429542"/>
<dbReference type="PANTHER" id="PTHR15377:SF3">
    <property type="entry name" value="WW DOMAIN-CONTAINING PROTEIN"/>
    <property type="match status" value="1"/>
</dbReference>
<dbReference type="InterPro" id="IPR002713">
    <property type="entry name" value="FF_domain"/>
</dbReference>
<dbReference type="Gene3D" id="2.20.70.10">
    <property type="match status" value="2"/>
</dbReference>
<keyword evidence="1" id="KW-0677">Repeat</keyword>
<feature type="domain" description="FF" evidence="4">
    <location>
        <begin position="646"/>
        <end position="701"/>
    </location>
</feature>
<evidence type="ECO:0000259" key="3">
    <source>
        <dbReference type="PROSITE" id="PS50020"/>
    </source>
</evidence>
<dbReference type="SMART" id="SM00441">
    <property type="entry name" value="FF"/>
    <property type="match status" value="4"/>
</dbReference>
<feature type="compositionally biased region" description="Basic and acidic residues" evidence="2">
    <location>
        <begin position="549"/>
        <end position="558"/>
    </location>
</feature>